<evidence type="ECO:0000313" key="2">
    <source>
        <dbReference type="Proteomes" id="UP001226574"/>
    </source>
</evidence>
<proteinExistence type="predicted"/>
<dbReference type="Proteomes" id="UP001226574">
    <property type="component" value="Unassembled WGS sequence"/>
</dbReference>
<sequence length="57" mass="6340">MSAHFTLSGKIKQVGFLALNKISYQLSAISYQLSARDFARINLRVNKLLDLKLTADG</sequence>
<dbReference type="RefSeq" id="WP_309039266.1">
    <property type="nucleotide sequence ID" value="NZ_JAVIFY010000010.1"/>
</dbReference>
<evidence type="ECO:0000313" key="1">
    <source>
        <dbReference type="EMBL" id="MDQ9092665.1"/>
    </source>
</evidence>
<name>A0ABU1BE24_PSEHA</name>
<protein>
    <submittedName>
        <fullName evidence="1">Uncharacterized protein</fullName>
    </submittedName>
</protein>
<accession>A0ABU1BE24</accession>
<gene>
    <name evidence="1" type="ORF">RC083_13795</name>
</gene>
<dbReference type="EMBL" id="JAVIFY010000010">
    <property type="protein sequence ID" value="MDQ9092665.1"/>
    <property type="molecule type" value="Genomic_DNA"/>
</dbReference>
<keyword evidence="2" id="KW-1185">Reference proteome</keyword>
<organism evidence="1 2">
    <name type="scientific">Pseudoalteromonas haloplanktis</name>
    <name type="common">Alteromonas haloplanktis</name>
    <dbReference type="NCBI Taxonomy" id="228"/>
    <lineage>
        <taxon>Bacteria</taxon>
        <taxon>Pseudomonadati</taxon>
        <taxon>Pseudomonadota</taxon>
        <taxon>Gammaproteobacteria</taxon>
        <taxon>Alteromonadales</taxon>
        <taxon>Pseudoalteromonadaceae</taxon>
        <taxon>Pseudoalteromonas</taxon>
    </lineage>
</organism>
<comment type="caution">
    <text evidence="1">The sequence shown here is derived from an EMBL/GenBank/DDBJ whole genome shotgun (WGS) entry which is preliminary data.</text>
</comment>
<reference evidence="1 2" key="1">
    <citation type="submission" date="2023-08" db="EMBL/GenBank/DDBJ databases">
        <title>Pseudoalteromonas haloplanktis LL1 genome.</title>
        <authorList>
            <person name="Wu S."/>
        </authorList>
    </citation>
    <scope>NUCLEOTIDE SEQUENCE [LARGE SCALE GENOMIC DNA]</scope>
    <source>
        <strain evidence="1 2">LL1</strain>
    </source>
</reference>